<evidence type="ECO:0000256" key="4">
    <source>
        <dbReference type="PROSITE-ProRule" id="PRU00335"/>
    </source>
</evidence>
<evidence type="ECO:0000256" key="1">
    <source>
        <dbReference type="ARBA" id="ARBA00023015"/>
    </source>
</evidence>
<dbReference type="InterPro" id="IPR001647">
    <property type="entry name" value="HTH_TetR"/>
</dbReference>
<dbReference type="PANTHER" id="PTHR30055">
    <property type="entry name" value="HTH-TYPE TRANSCRIPTIONAL REGULATOR RUTR"/>
    <property type="match status" value="1"/>
</dbReference>
<evidence type="ECO:0000256" key="3">
    <source>
        <dbReference type="ARBA" id="ARBA00023163"/>
    </source>
</evidence>
<dbReference type="InterPro" id="IPR009057">
    <property type="entry name" value="Homeodomain-like_sf"/>
</dbReference>
<feature type="domain" description="HTH tetR-type" evidence="5">
    <location>
        <begin position="1"/>
        <end position="37"/>
    </location>
</feature>
<dbReference type="Proteomes" id="UP000597656">
    <property type="component" value="Unassembled WGS sequence"/>
</dbReference>
<dbReference type="Pfam" id="PF16859">
    <property type="entry name" value="TetR_C_11"/>
    <property type="match status" value="1"/>
</dbReference>
<comment type="caution">
    <text evidence="4">Lacks conserved residue(s) required for the propagation of feature annotation.</text>
</comment>
<keyword evidence="2 4" id="KW-0238">DNA-binding</keyword>
<dbReference type="PROSITE" id="PS50977">
    <property type="entry name" value="HTH_TETR_2"/>
    <property type="match status" value="1"/>
</dbReference>
<keyword evidence="3" id="KW-0804">Transcription</keyword>
<dbReference type="SUPFAM" id="SSF48498">
    <property type="entry name" value="Tetracyclin repressor-like, C-terminal domain"/>
    <property type="match status" value="1"/>
</dbReference>
<evidence type="ECO:0000313" key="7">
    <source>
        <dbReference type="Proteomes" id="UP000597656"/>
    </source>
</evidence>
<accession>A0ABQ2HRV4</accession>
<evidence type="ECO:0000259" key="5">
    <source>
        <dbReference type="PROSITE" id="PS50977"/>
    </source>
</evidence>
<dbReference type="EMBL" id="BMNC01000003">
    <property type="protein sequence ID" value="GGM89835.1"/>
    <property type="molecule type" value="Genomic_DNA"/>
</dbReference>
<sequence length="169" mass="17996">MGAVATRAKVAKATVYRRWSSREDLVADALESIMLSPAPDEEATAATLRDDLIATLARSSGCLEPQGRRFTALLAATAASHPQITDTLRERYIAAQRQGIAACLQRGQGRGEIAADTVERLLSPGRLEIDAVIAVLLQQEALLGAVLDAEGVARLVDQVLLPLISTHTT</sequence>
<dbReference type="InterPro" id="IPR050109">
    <property type="entry name" value="HTH-type_TetR-like_transc_reg"/>
</dbReference>
<proteinExistence type="predicted"/>
<gene>
    <name evidence="6" type="ORF">GCM10011609_28400</name>
</gene>
<dbReference type="InterPro" id="IPR011075">
    <property type="entry name" value="TetR_C"/>
</dbReference>
<reference evidence="7" key="1">
    <citation type="journal article" date="2019" name="Int. J. Syst. Evol. Microbiol.">
        <title>The Global Catalogue of Microorganisms (GCM) 10K type strain sequencing project: providing services to taxonomists for standard genome sequencing and annotation.</title>
        <authorList>
            <consortium name="The Broad Institute Genomics Platform"/>
            <consortium name="The Broad Institute Genome Sequencing Center for Infectious Disease"/>
            <person name="Wu L."/>
            <person name="Ma J."/>
        </authorList>
    </citation>
    <scope>NUCLEOTIDE SEQUENCE [LARGE SCALE GENOMIC DNA]</scope>
    <source>
        <strain evidence="7">CGMCC 4.7319</strain>
    </source>
</reference>
<protein>
    <submittedName>
        <fullName evidence="6">TetR family transcriptional regulator</fullName>
    </submittedName>
</protein>
<keyword evidence="7" id="KW-1185">Reference proteome</keyword>
<dbReference type="Pfam" id="PF00440">
    <property type="entry name" value="TetR_N"/>
    <property type="match status" value="1"/>
</dbReference>
<comment type="caution">
    <text evidence="6">The sequence shown here is derived from an EMBL/GenBank/DDBJ whole genome shotgun (WGS) entry which is preliminary data.</text>
</comment>
<dbReference type="PANTHER" id="PTHR30055:SF149">
    <property type="entry name" value="TETR-FAMILY TRANSCRIPTIONAL REGULATOR"/>
    <property type="match status" value="1"/>
</dbReference>
<organism evidence="6 7">
    <name type="scientific">Lentzea pudingi</name>
    <dbReference type="NCBI Taxonomy" id="1789439"/>
    <lineage>
        <taxon>Bacteria</taxon>
        <taxon>Bacillati</taxon>
        <taxon>Actinomycetota</taxon>
        <taxon>Actinomycetes</taxon>
        <taxon>Pseudonocardiales</taxon>
        <taxon>Pseudonocardiaceae</taxon>
        <taxon>Lentzea</taxon>
    </lineage>
</organism>
<evidence type="ECO:0000256" key="2">
    <source>
        <dbReference type="ARBA" id="ARBA00023125"/>
    </source>
</evidence>
<dbReference type="SUPFAM" id="SSF46689">
    <property type="entry name" value="Homeodomain-like"/>
    <property type="match status" value="1"/>
</dbReference>
<keyword evidence="1" id="KW-0805">Transcription regulation</keyword>
<name>A0ABQ2HRV4_9PSEU</name>
<evidence type="ECO:0000313" key="6">
    <source>
        <dbReference type="EMBL" id="GGM89835.1"/>
    </source>
</evidence>
<dbReference type="Gene3D" id="1.10.10.60">
    <property type="entry name" value="Homeodomain-like"/>
    <property type="match status" value="1"/>
</dbReference>
<dbReference type="InterPro" id="IPR036271">
    <property type="entry name" value="Tet_transcr_reg_TetR-rel_C_sf"/>
</dbReference>
<dbReference type="Gene3D" id="1.10.357.10">
    <property type="entry name" value="Tetracycline Repressor, domain 2"/>
    <property type="match status" value="1"/>
</dbReference>